<feature type="domain" description="CopC" evidence="6">
    <location>
        <begin position="33"/>
        <end position="125"/>
    </location>
</feature>
<keyword evidence="4" id="KW-1133">Transmembrane helix</keyword>
<evidence type="ECO:0000313" key="8">
    <source>
        <dbReference type="Proteomes" id="UP000502677"/>
    </source>
</evidence>
<feature type="compositionally biased region" description="Low complexity" evidence="3">
    <location>
        <begin position="209"/>
        <end position="220"/>
    </location>
</feature>
<dbReference type="RefSeq" id="WP_166289051.1">
    <property type="nucleotide sequence ID" value="NZ_CP049863.1"/>
</dbReference>
<feature type="region of interest" description="Disordered" evidence="3">
    <location>
        <begin position="202"/>
        <end position="226"/>
    </location>
</feature>
<dbReference type="Proteomes" id="UP000502677">
    <property type="component" value="Chromosome"/>
</dbReference>
<proteinExistence type="predicted"/>
<gene>
    <name evidence="7" type="ORF">G7068_03610</name>
</gene>
<feature type="signal peptide" evidence="5">
    <location>
        <begin position="1"/>
        <end position="32"/>
    </location>
</feature>
<evidence type="ECO:0000313" key="7">
    <source>
        <dbReference type="EMBL" id="QIK62399.1"/>
    </source>
</evidence>
<sequence length="226" mass="23517">MSRSLTRRLTTLATAGLIAGAAALGVASPAFAHDELISTNLITNESDGTLESFKISFSNSIIEVGTEIVATAADGSSVTDGAPVISGPDVTQPLKKDLAPGEYSAAWRVVSSDGHPIEGEFKFTVEKDGKPGDAIIEPDPRFANDTKTEEADHDHADGEDHDHATNEQSGLSTGAIVAISVGGVVVLAVVIATVIIGQRRRAQAFGAKSTTDSENTSNTETTEEER</sequence>
<feature type="transmembrane region" description="Helical" evidence="4">
    <location>
        <begin position="175"/>
        <end position="196"/>
    </location>
</feature>
<dbReference type="Gene3D" id="2.60.40.1220">
    <property type="match status" value="1"/>
</dbReference>
<dbReference type="GO" id="GO:0042597">
    <property type="term" value="C:periplasmic space"/>
    <property type="evidence" value="ECO:0007669"/>
    <property type="project" value="InterPro"/>
</dbReference>
<dbReference type="InterPro" id="IPR007348">
    <property type="entry name" value="CopC_dom"/>
</dbReference>
<dbReference type="KEGG" id="lvi:G7068_03610"/>
<dbReference type="InterPro" id="IPR014756">
    <property type="entry name" value="Ig_E-set"/>
</dbReference>
<dbReference type="InterPro" id="IPR006311">
    <property type="entry name" value="TAT_signal"/>
</dbReference>
<feature type="region of interest" description="Disordered" evidence="3">
    <location>
        <begin position="128"/>
        <end position="167"/>
    </location>
</feature>
<organism evidence="7 8">
    <name type="scientific">Leucobacter viscericola</name>
    <dbReference type="NCBI Taxonomy" id="2714935"/>
    <lineage>
        <taxon>Bacteria</taxon>
        <taxon>Bacillati</taxon>
        <taxon>Actinomycetota</taxon>
        <taxon>Actinomycetes</taxon>
        <taxon>Micrococcales</taxon>
        <taxon>Microbacteriaceae</taxon>
        <taxon>Leucobacter</taxon>
    </lineage>
</organism>
<feature type="chain" id="PRO_5026106419" description="CopC domain-containing protein" evidence="5">
    <location>
        <begin position="33"/>
        <end position="226"/>
    </location>
</feature>
<evidence type="ECO:0000259" key="6">
    <source>
        <dbReference type="Pfam" id="PF04234"/>
    </source>
</evidence>
<keyword evidence="2" id="KW-0186">Copper</keyword>
<dbReference type="Pfam" id="PF04234">
    <property type="entry name" value="CopC"/>
    <property type="match status" value="1"/>
</dbReference>
<evidence type="ECO:0000256" key="4">
    <source>
        <dbReference type="SAM" id="Phobius"/>
    </source>
</evidence>
<evidence type="ECO:0000256" key="5">
    <source>
        <dbReference type="SAM" id="SignalP"/>
    </source>
</evidence>
<reference evidence="7 8" key="1">
    <citation type="submission" date="2020-03" db="EMBL/GenBank/DDBJ databases">
        <title>Leucobacter sp. nov., isolated from beetles.</title>
        <authorList>
            <person name="Hyun D.-W."/>
            <person name="Bae J.-W."/>
        </authorList>
    </citation>
    <scope>NUCLEOTIDE SEQUENCE [LARGE SCALE GENOMIC DNA]</scope>
    <source>
        <strain evidence="7 8">HDW9C</strain>
    </source>
</reference>
<keyword evidence="1 5" id="KW-0732">Signal</keyword>
<evidence type="ECO:0000256" key="1">
    <source>
        <dbReference type="ARBA" id="ARBA00022729"/>
    </source>
</evidence>
<keyword evidence="8" id="KW-1185">Reference proteome</keyword>
<name>A0A6G7XD80_9MICO</name>
<evidence type="ECO:0000256" key="2">
    <source>
        <dbReference type="ARBA" id="ARBA00023008"/>
    </source>
</evidence>
<dbReference type="InterPro" id="IPR014755">
    <property type="entry name" value="Cu-Rt/internalin_Ig-like"/>
</dbReference>
<dbReference type="GO" id="GO:0005507">
    <property type="term" value="F:copper ion binding"/>
    <property type="evidence" value="ECO:0007669"/>
    <property type="project" value="InterPro"/>
</dbReference>
<dbReference type="SUPFAM" id="SSF81296">
    <property type="entry name" value="E set domains"/>
    <property type="match status" value="1"/>
</dbReference>
<accession>A0A6G7XD80</accession>
<feature type="compositionally biased region" description="Basic and acidic residues" evidence="3">
    <location>
        <begin position="138"/>
        <end position="165"/>
    </location>
</feature>
<dbReference type="GO" id="GO:0046688">
    <property type="term" value="P:response to copper ion"/>
    <property type="evidence" value="ECO:0007669"/>
    <property type="project" value="InterPro"/>
</dbReference>
<evidence type="ECO:0000256" key="3">
    <source>
        <dbReference type="SAM" id="MobiDB-lite"/>
    </source>
</evidence>
<dbReference type="PROSITE" id="PS51318">
    <property type="entry name" value="TAT"/>
    <property type="match status" value="1"/>
</dbReference>
<keyword evidence="4" id="KW-0812">Transmembrane</keyword>
<keyword evidence="4" id="KW-0472">Membrane</keyword>
<dbReference type="AlphaFoldDB" id="A0A6G7XD80"/>
<protein>
    <recommendedName>
        <fullName evidence="6">CopC domain-containing protein</fullName>
    </recommendedName>
</protein>
<dbReference type="EMBL" id="CP049863">
    <property type="protein sequence ID" value="QIK62399.1"/>
    <property type="molecule type" value="Genomic_DNA"/>
</dbReference>